<dbReference type="GO" id="GO:0046872">
    <property type="term" value="F:metal ion binding"/>
    <property type="evidence" value="ECO:0007669"/>
    <property type="project" value="InterPro"/>
</dbReference>
<evidence type="ECO:0000256" key="2">
    <source>
        <dbReference type="ARBA" id="ARBA00022598"/>
    </source>
</evidence>
<feature type="region of interest" description="Disordered" evidence="7">
    <location>
        <begin position="18"/>
        <end position="62"/>
    </location>
</feature>
<dbReference type="CDD" id="cd06850">
    <property type="entry name" value="biotinyl_domain"/>
    <property type="match status" value="1"/>
</dbReference>
<evidence type="ECO:0000256" key="1">
    <source>
        <dbReference type="ARBA" id="ARBA00001953"/>
    </source>
</evidence>
<dbReference type="SUPFAM" id="SSF56059">
    <property type="entry name" value="Glutathione synthetase ATP-binding domain-like"/>
    <property type="match status" value="1"/>
</dbReference>
<dbReference type="PANTHER" id="PTHR18866:SF33">
    <property type="entry name" value="METHYLCROTONOYL-COA CARBOXYLASE SUBUNIT ALPHA, MITOCHONDRIAL-RELATED"/>
    <property type="match status" value="1"/>
</dbReference>
<dbReference type="InterPro" id="IPR016185">
    <property type="entry name" value="PreATP-grasp_dom_sf"/>
</dbReference>
<feature type="compositionally biased region" description="Low complexity" evidence="7">
    <location>
        <begin position="53"/>
        <end position="62"/>
    </location>
</feature>
<accession>A0A7S4AM48</accession>
<evidence type="ECO:0000256" key="4">
    <source>
        <dbReference type="ARBA" id="ARBA00022840"/>
    </source>
</evidence>
<comment type="cofactor">
    <cofactor evidence="1">
        <name>biotin</name>
        <dbReference type="ChEBI" id="CHEBI:57586"/>
    </cofactor>
</comment>
<dbReference type="FunFam" id="3.40.50.20:FF:000010">
    <property type="entry name" value="Propionyl-CoA carboxylase subunit alpha"/>
    <property type="match status" value="1"/>
</dbReference>
<dbReference type="Pfam" id="PF02786">
    <property type="entry name" value="CPSase_L_D2"/>
    <property type="match status" value="1"/>
</dbReference>
<dbReference type="GO" id="GO:0005739">
    <property type="term" value="C:mitochondrion"/>
    <property type="evidence" value="ECO:0007669"/>
    <property type="project" value="TreeGrafter"/>
</dbReference>
<dbReference type="InterPro" id="IPR000089">
    <property type="entry name" value="Biotin_lipoyl"/>
</dbReference>
<dbReference type="PROSITE" id="PS50975">
    <property type="entry name" value="ATP_GRASP"/>
    <property type="match status" value="1"/>
</dbReference>
<evidence type="ECO:0000256" key="6">
    <source>
        <dbReference type="PROSITE-ProRule" id="PRU00409"/>
    </source>
</evidence>
<dbReference type="SMART" id="SM00878">
    <property type="entry name" value="Biotin_carb_C"/>
    <property type="match status" value="1"/>
</dbReference>
<dbReference type="AlphaFoldDB" id="A0A7S4AM48"/>
<sequence length="821" mass="89719">MLNLQQIARLRLPKPLRLPTRPPFSSTFRFDERPDPRKRKLSQRPYHSHRCASSSSSSSSPSPLFDKVLIANRGEIACRVIRTCRDLGIPTVALYSFADGPNALHAKDADEAYQIGFGSSPSESYLLQDEVLDIALRSGANAIHPGYGFLSENAEFCQRIQAETNGGVKFVGPPPSAITAMGSKSKSKAIMEKAGVTTAPGFYGDSDQEQEPLHLLERAIKNVGFPLLIKAVMGGGGKGMRLVWSESEFLEKLEACKRESLNAFGDSKVLLERYLVHPRHVEVQVVADDYGNVVSLHERDCSLQRRHQKIIEEAPASDLSEDLRRRLGEMGCRAAKAVGYANAGTVEFLLESSKSNDENPEFYFCEMNTRLQVEHPITELITGIDLVEWQLRIAAGESLPIRDPAKIPCQGHAFEARIYAENPGTGGFLPAAGTVWHHDPPASPNKVGVVQGTMDDDDDDSSLRAASDGATVRVDTGIQVGQEVGVDYDPMICKLVVHGDSREKALDALVDALKRYRIAGVPTNIDFLVRCAEHETFRRAGATNTGFLDNYMDQVLPPVAEEPPELAIAIGAFASLLQLEGRVGVSDLETERRMQTSPWNSLSGSWRNGPNNSLQKLRMTDKTSADCTALRDGSYEIRVGRNKTAEDEKEENDDSGTTFHVEGTLSADQHMQIVVNGSKKIALTVALREMDGRFQICMWPQSLSLLNEGHYFWELSVPNPRIPSSSKNDVAFSSGEGTLAISAPMPGKVSQINFAVGDMVQEGDVVLVMEAMKMEHEIPSAASGIVTSIAFRVGDVVGDGALLAVVKNEQRNEETKEAEAA</sequence>
<dbReference type="InterPro" id="IPR011054">
    <property type="entry name" value="Rudment_hybrid_motif"/>
</dbReference>
<feature type="compositionally biased region" description="Basic residues" evidence="7">
    <location>
        <begin position="36"/>
        <end position="50"/>
    </location>
</feature>
<dbReference type="Pfam" id="PF02785">
    <property type="entry name" value="Biotin_carb_C"/>
    <property type="match status" value="1"/>
</dbReference>
<dbReference type="FunFam" id="3.30.1490.20:FF:000003">
    <property type="entry name" value="acetyl-CoA carboxylase isoform X1"/>
    <property type="match status" value="1"/>
</dbReference>
<dbReference type="InterPro" id="IPR001882">
    <property type="entry name" value="Biotin_BS"/>
</dbReference>
<dbReference type="InterPro" id="IPR005481">
    <property type="entry name" value="BC-like_N"/>
</dbReference>
<dbReference type="PROSITE" id="PS00188">
    <property type="entry name" value="BIOTIN"/>
    <property type="match status" value="1"/>
</dbReference>
<reference evidence="11" key="1">
    <citation type="submission" date="2021-01" db="EMBL/GenBank/DDBJ databases">
        <authorList>
            <person name="Corre E."/>
            <person name="Pelletier E."/>
            <person name="Niang G."/>
            <person name="Scheremetjew M."/>
            <person name="Finn R."/>
            <person name="Kale V."/>
            <person name="Holt S."/>
            <person name="Cochrane G."/>
            <person name="Meng A."/>
            <person name="Brown T."/>
            <person name="Cohen L."/>
        </authorList>
    </citation>
    <scope>NUCLEOTIDE SEQUENCE</scope>
    <source>
        <strain evidence="11">10249 10 AB</strain>
    </source>
</reference>
<dbReference type="SUPFAM" id="SSF51246">
    <property type="entry name" value="Rudiment single hybrid motif"/>
    <property type="match status" value="1"/>
</dbReference>
<dbReference type="Pfam" id="PF00289">
    <property type="entry name" value="Biotin_carb_N"/>
    <property type="match status" value="1"/>
</dbReference>
<dbReference type="GO" id="GO:0005524">
    <property type="term" value="F:ATP binding"/>
    <property type="evidence" value="ECO:0007669"/>
    <property type="project" value="UniProtKB-UniRule"/>
</dbReference>
<dbReference type="PANTHER" id="PTHR18866">
    <property type="entry name" value="CARBOXYLASE:PYRUVATE/ACETYL-COA/PROPIONYL-COA CARBOXYLASE"/>
    <property type="match status" value="1"/>
</dbReference>
<dbReference type="GO" id="GO:0004485">
    <property type="term" value="F:methylcrotonoyl-CoA carboxylase activity"/>
    <property type="evidence" value="ECO:0007669"/>
    <property type="project" value="TreeGrafter"/>
</dbReference>
<feature type="domain" description="Lipoyl-binding" evidence="8">
    <location>
        <begin position="736"/>
        <end position="807"/>
    </location>
</feature>
<keyword evidence="5" id="KW-0092">Biotin</keyword>
<dbReference type="Pfam" id="PF00364">
    <property type="entry name" value="Biotin_lipoyl"/>
    <property type="match status" value="1"/>
</dbReference>
<gene>
    <name evidence="11" type="ORF">PAUS00366_LOCUS12883</name>
</gene>
<feature type="domain" description="Biotin carboxylation" evidence="10">
    <location>
        <begin position="64"/>
        <end position="553"/>
    </location>
</feature>
<dbReference type="InterPro" id="IPR011053">
    <property type="entry name" value="Single_hybrid_motif"/>
</dbReference>
<evidence type="ECO:0000259" key="9">
    <source>
        <dbReference type="PROSITE" id="PS50975"/>
    </source>
</evidence>
<feature type="domain" description="ATP-grasp" evidence="9">
    <location>
        <begin position="188"/>
        <end position="395"/>
    </location>
</feature>
<dbReference type="InterPro" id="IPR050856">
    <property type="entry name" value="Biotin_carboxylase_complex"/>
</dbReference>
<evidence type="ECO:0000256" key="7">
    <source>
        <dbReference type="SAM" id="MobiDB-lite"/>
    </source>
</evidence>
<evidence type="ECO:0000313" key="11">
    <source>
        <dbReference type="EMBL" id="CAE0720129.1"/>
    </source>
</evidence>
<evidence type="ECO:0000256" key="5">
    <source>
        <dbReference type="ARBA" id="ARBA00023267"/>
    </source>
</evidence>
<dbReference type="EMBL" id="HBIX01017976">
    <property type="protein sequence ID" value="CAE0720129.1"/>
    <property type="molecule type" value="Transcribed_RNA"/>
</dbReference>
<keyword evidence="2" id="KW-0436">Ligase</keyword>
<dbReference type="InterPro" id="IPR011764">
    <property type="entry name" value="Biotin_carboxylation_dom"/>
</dbReference>
<dbReference type="Gene3D" id="2.40.50.100">
    <property type="match status" value="1"/>
</dbReference>
<protein>
    <submittedName>
        <fullName evidence="11">Uncharacterized protein</fullName>
    </submittedName>
</protein>
<dbReference type="Gene3D" id="3.30.470.20">
    <property type="entry name" value="ATP-grasp fold, B domain"/>
    <property type="match status" value="1"/>
</dbReference>
<dbReference type="SUPFAM" id="SSF51230">
    <property type="entry name" value="Single hybrid motif"/>
    <property type="match status" value="1"/>
</dbReference>
<proteinExistence type="predicted"/>
<keyword evidence="4 6" id="KW-0067">ATP-binding</keyword>
<dbReference type="InterPro" id="IPR005479">
    <property type="entry name" value="CPAse_ATP-bd"/>
</dbReference>
<organism evidence="11">
    <name type="scientific">Pseudo-nitzschia australis</name>
    <dbReference type="NCBI Taxonomy" id="44445"/>
    <lineage>
        <taxon>Eukaryota</taxon>
        <taxon>Sar</taxon>
        <taxon>Stramenopiles</taxon>
        <taxon>Ochrophyta</taxon>
        <taxon>Bacillariophyta</taxon>
        <taxon>Bacillariophyceae</taxon>
        <taxon>Bacillariophycidae</taxon>
        <taxon>Bacillariales</taxon>
        <taxon>Bacillariaceae</taxon>
        <taxon>Pseudo-nitzschia</taxon>
    </lineage>
</organism>
<keyword evidence="3 6" id="KW-0547">Nucleotide-binding</keyword>
<evidence type="ECO:0000256" key="3">
    <source>
        <dbReference type="ARBA" id="ARBA00022741"/>
    </source>
</evidence>
<dbReference type="InterPro" id="IPR005482">
    <property type="entry name" value="Biotin_COase_C"/>
</dbReference>
<evidence type="ECO:0000259" key="10">
    <source>
        <dbReference type="PROSITE" id="PS50979"/>
    </source>
</evidence>
<dbReference type="PROSITE" id="PS50979">
    <property type="entry name" value="BC"/>
    <property type="match status" value="1"/>
</dbReference>
<dbReference type="FunFam" id="3.30.470.20:FF:000028">
    <property type="entry name" value="Methylcrotonoyl-CoA carboxylase subunit alpha, mitochondrial"/>
    <property type="match status" value="1"/>
</dbReference>
<evidence type="ECO:0000259" key="8">
    <source>
        <dbReference type="PROSITE" id="PS50968"/>
    </source>
</evidence>
<dbReference type="PROSITE" id="PS50968">
    <property type="entry name" value="BIOTINYL_LIPOYL"/>
    <property type="match status" value="1"/>
</dbReference>
<dbReference type="SUPFAM" id="SSF52440">
    <property type="entry name" value="PreATP-grasp domain"/>
    <property type="match status" value="1"/>
</dbReference>
<dbReference type="InterPro" id="IPR011761">
    <property type="entry name" value="ATP-grasp"/>
</dbReference>
<name>A0A7S4AM48_9STRA</name>